<dbReference type="Gene3D" id="3.90.79.10">
    <property type="entry name" value="Nucleoside Triphosphate Pyrophosphohydrolase"/>
    <property type="match status" value="1"/>
</dbReference>
<feature type="domain" description="Nudix hydrolase" evidence="3">
    <location>
        <begin position="11"/>
        <end position="140"/>
    </location>
</feature>
<dbReference type="PROSITE" id="PS51462">
    <property type="entry name" value="NUDIX"/>
    <property type="match status" value="1"/>
</dbReference>
<dbReference type="EMBL" id="MGGE01000044">
    <property type="protein sequence ID" value="OGM20324.1"/>
    <property type="molecule type" value="Genomic_DNA"/>
</dbReference>
<name>A0A1F7XZ40_9BACT</name>
<accession>A0A1F7XZ40</accession>
<dbReference type="InterPro" id="IPR020084">
    <property type="entry name" value="NUDIX_hydrolase_CS"/>
</dbReference>
<dbReference type="AlphaFoldDB" id="A0A1F7XZ40"/>
<dbReference type="InterPro" id="IPR000086">
    <property type="entry name" value="NUDIX_hydrolase_dom"/>
</dbReference>
<evidence type="ECO:0000259" key="3">
    <source>
        <dbReference type="PROSITE" id="PS51462"/>
    </source>
</evidence>
<organism evidence="4 5">
    <name type="scientific">Candidatus Woesebacteria bacterium RIFCSPHIGHO2_01_FULL_38_9</name>
    <dbReference type="NCBI Taxonomy" id="1802492"/>
    <lineage>
        <taxon>Bacteria</taxon>
        <taxon>Candidatus Woeseibacteriota</taxon>
    </lineage>
</organism>
<reference evidence="4 5" key="1">
    <citation type="journal article" date="2016" name="Nat. Commun.">
        <title>Thousands of microbial genomes shed light on interconnected biogeochemical processes in an aquifer system.</title>
        <authorList>
            <person name="Anantharaman K."/>
            <person name="Brown C.T."/>
            <person name="Hug L.A."/>
            <person name="Sharon I."/>
            <person name="Castelle C.J."/>
            <person name="Probst A.J."/>
            <person name="Thomas B.C."/>
            <person name="Singh A."/>
            <person name="Wilkins M.J."/>
            <person name="Karaoz U."/>
            <person name="Brodie E.L."/>
            <person name="Williams K.H."/>
            <person name="Hubbard S.S."/>
            <person name="Banfield J.F."/>
        </authorList>
    </citation>
    <scope>NUCLEOTIDE SEQUENCE [LARGE SCALE GENOMIC DNA]</scope>
</reference>
<dbReference type="PANTHER" id="PTHR43046:SF14">
    <property type="entry name" value="MUTT_NUDIX FAMILY PROTEIN"/>
    <property type="match status" value="1"/>
</dbReference>
<comment type="caution">
    <text evidence="4">The sequence shown here is derived from an EMBL/GenBank/DDBJ whole genome shotgun (WGS) entry which is preliminary data.</text>
</comment>
<evidence type="ECO:0000313" key="5">
    <source>
        <dbReference type="Proteomes" id="UP000178419"/>
    </source>
</evidence>
<dbReference type="GO" id="GO:0016787">
    <property type="term" value="F:hydrolase activity"/>
    <property type="evidence" value="ECO:0007669"/>
    <property type="project" value="UniProtKB-KW"/>
</dbReference>
<dbReference type="Proteomes" id="UP000178419">
    <property type="component" value="Unassembled WGS sequence"/>
</dbReference>
<dbReference type="PROSITE" id="PS00893">
    <property type="entry name" value="NUDIX_BOX"/>
    <property type="match status" value="1"/>
</dbReference>
<dbReference type="Pfam" id="PF00293">
    <property type="entry name" value="NUDIX"/>
    <property type="match status" value="1"/>
</dbReference>
<dbReference type="PANTHER" id="PTHR43046">
    <property type="entry name" value="GDP-MANNOSE MANNOSYL HYDROLASE"/>
    <property type="match status" value="1"/>
</dbReference>
<proteinExistence type="predicted"/>
<dbReference type="InterPro" id="IPR015797">
    <property type="entry name" value="NUDIX_hydrolase-like_dom_sf"/>
</dbReference>
<evidence type="ECO:0000256" key="1">
    <source>
        <dbReference type="ARBA" id="ARBA00001946"/>
    </source>
</evidence>
<gene>
    <name evidence="4" type="ORF">A2714_04740</name>
</gene>
<evidence type="ECO:0000256" key="2">
    <source>
        <dbReference type="ARBA" id="ARBA00022801"/>
    </source>
</evidence>
<dbReference type="SUPFAM" id="SSF55811">
    <property type="entry name" value="Nudix"/>
    <property type="match status" value="1"/>
</dbReference>
<sequence length="167" mass="19042">MGGFSKYTNYKTVLSVNALIWCNGKVLMLKRADSKKVDPGLYAGIGGKVEPHESFYDALLREIEEETGITELESIRPYSVTQHPYPPSDSEWINIYFIVNITKQIKVRSSGDGTFHWIDPKEIDNLPTPTDIKEYIKILSKNPNAFIFGFFDHDKKGKLIEKTIKVL</sequence>
<evidence type="ECO:0000313" key="4">
    <source>
        <dbReference type="EMBL" id="OGM20324.1"/>
    </source>
</evidence>
<keyword evidence="2" id="KW-0378">Hydrolase</keyword>
<protein>
    <recommendedName>
        <fullName evidence="3">Nudix hydrolase domain-containing protein</fullName>
    </recommendedName>
</protein>
<comment type="cofactor">
    <cofactor evidence="1">
        <name>Mg(2+)</name>
        <dbReference type="ChEBI" id="CHEBI:18420"/>
    </cofactor>
</comment>